<reference evidence="1 2" key="1">
    <citation type="submission" date="2020-06" db="EMBL/GenBank/DDBJ databases">
        <title>New insights into brucella suis CRO type strains.</title>
        <authorList>
            <person name="Duvnjak S."/>
            <person name="Pavlinec Z."/>
            <person name="Vaser R."/>
            <person name="Sikic M."/>
            <person name="Kizanovic K."/>
            <person name="Spicic S."/>
        </authorList>
    </citation>
    <scope>NUCLEOTIDE SEQUENCE [LARGE SCALE GENOMIC DNA]</scope>
    <source>
        <strain evidence="1 2">CVI_72</strain>
    </source>
</reference>
<name>A0A7L9ME96_BRUSS</name>
<evidence type="ECO:0000313" key="1">
    <source>
        <dbReference type="EMBL" id="QOK64893.1"/>
    </source>
</evidence>
<accession>A0A7L9ME96</accession>
<sequence>MFSESARLGGPTTTVSDIATADYPTKAARPMNLRLSAVKLRAASLKNPAINFVKWCDFQAGYSLRPP</sequence>
<gene>
    <name evidence="1" type="ORF">HUZ30_02510</name>
</gene>
<dbReference type="AlphaFoldDB" id="A0A7L9ME96"/>
<dbReference type="EMBL" id="CP054955">
    <property type="protein sequence ID" value="QOK64893.1"/>
    <property type="molecule type" value="Genomic_DNA"/>
</dbReference>
<dbReference type="Gene3D" id="3.90.25.10">
    <property type="entry name" value="UDP-galactose 4-epimerase, domain 1"/>
    <property type="match status" value="1"/>
</dbReference>
<organism evidence="1 2">
    <name type="scientific">Brucella suis bv. 4</name>
    <dbReference type="NCBI Taxonomy" id="1567501"/>
    <lineage>
        <taxon>Bacteria</taxon>
        <taxon>Pseudomonadati</taxon>
        <taxon>Pseudomonadota</taxon>
        <taxon>Alphaproteobacteria</taxon>
        <taxon>Hyphomicrobiales</taxon>
        <taxon>Brucellaceae</taxon>
        <taxon>Brucella/Ochrobactrum group</taxon>
        <taxon>Brucella</taxon>
    </lineage>
</organism>
<evidence type="ECO:0000313" key="2">
    <source>
        <dbReference type="Proteomes" id="UP000593625"/>
    </source>
</evidence>
<protein>
    <submittedName>
        <fullName evidence="1">Uncharacterized protein</fullName>
    </submittedName>
</protein>
<dbReference type="Proteomes" id="UP000593625">
    <property type="component" value="Chromosome I"/>
</dbReference>
<proteinExistence type="predicted"/>